<keyword evidence="3" id="KW-1185">Reference proteome</keyword>
<feature type="signal peptide" evidence="1">
    <location>
        <begin position="1"/>
        <end position="32"/>
    </location>
</feature>
<organism evidence="2 3">
    <name type="scientific">Streptomyces mirabilis</name>
    <dbReference type="NCBI Taxonomy" id="68239"/>
    <lineage>
        <taxon>Bacteria</taxon>
        <taxon>Bacillati</taxon>
        <taxon>Actinomycetota</taxon>
        <taxon>Actinomycetes</taxon>
        <taxon>Kitasatosporales</taxon>
        <taxon>Streptomycetaceae</taxon>
        <taxon>Streptomyces</taxon>
    </lineage>
</organism>
<dbReference type="SUPFAM" id="SSF75011">
    <property type="entry name" value="3-carboxy-cis,cis-mucoante lactonizing enzyme"/>
    <property type="match status" value="1"/>
</dbReference>
<dbReference type="NCBIfam" id="TIGR03118">
    <property type="entry name" value="PEPCTERM_chp_1"/>
    <property type="match status" value="1"/>
</dbReference>
<dbReference type="InterPro" id="IPR017549">
    <property type="entry name" value="APMV_L690"/>
</dbReference>
<sequence length="398" mass="42125">MASKASARGPRPSLRRLTAVTLALGTFGALVAAAPPGAGDAPRNADHGFRERDLVSDIPGRAEKTDPNLVNPWGLARTPAGEIFVSDNGSDKATTYSGALDNQPVDILPQVVSIPEGGAPTGVVRNDTDAFRFTDSGTGKSGVARFLLAGEDGDVFAFNPEVNPTSAVRVAHEDSDGETAVFKGLTIVPGEKEHGEVKGHGGDCKQGGKCHEPRLLVANFRDARIDSFDTNFHLLPPDNRFQDPNIESGFAPFDVKLIGDKVFVTYAKQNADKHDDVAGPGNGFIDVFSAEGRLLKRFASHGVLNSPWGLETAPEKFGKFSGDLLVGNFGDGKINAFDPKTGRFEGTLRDLRGKPVVIPGLWGLARGTDKSGGRNSVWFAAGINAENNGLLGTLRAEK</sequence>
<reference evidence="2 3" key="1">
    <citation type="submission" date="2023-02" db="EMBL/GenBank/DDBJ databases">
        <authorList>
            <person name="Maleckis M."/>
        </authorList>
    </citation>
    <scope>NUCLEOTIDE SEQUENCE [LARGE SCALE GENOMIC DNA]</scope>
    <source>
        <strain evidence="2 3">P8-A2</strain>
    </source>
</reference>
<protein>
    <submittedName>
        <fullName evidence="2">TIGR03118 family protein</fullName>
    </submittedName>
</protein>
<feature type="chain" id="PRO_5045529178" evidence="1">
    <location>
        <begin position="33"/>
        <end position="398"/>
    </location>
</feature>
<keyword evidence="1" id="KW-0732">Signal</keyword>
<evidence type="ECO:0000313" key="3">
    <source>
        <dbReference type="Proteomes" id="UP001257627"/>
    </source>
</evidence>
<dbReference type="RefSeq" id="WP_143614380.1">
    <property type="nucleotide sequence ID" value="NZ_CP107955.1"/>
</dbReference>
<dbReference type="Proteomes" id="UP001257627">
    <property type="component" value="Unassembled WGS sequence"/>
</dbReference>
<evidence type="ECO:0000256" key="1">
    <source>
        <dbReference type="SAM" id="SignalP"/>
    </source>
</evidence>
<dbReference type="EMBL" id="JARAKF010000001">
    <property type="protein sequence ID" value="MDU8999751.1"/>
    <property type="molecule type" value="Genomic_DNA"/>
</dbReference>
<accession>A0ABU3V0Q0</accession>
<comment type="caution">
    <text evidence="2">The sequence shown here is derived from an EMBL/GenBank/DDBJ whole genome shotgun (WGS) entry which is preliminary data.</text>
</comment>
<gene>
    <name evidence="2" type="ORF">PU648_46855</name>
</gene>
<proteinExistence type="predicted"/>
<evidence type="ECO:0000313" key="2">
    <source>
        <dbReference type="EMBL" id="MDU8999751.1"/>
    </source>
</evidence>
<name>A0ABU3V0Q0_9ACTN</name>